<keyword evidence="3" id="KW-1185">Reference proteome</keyword>
<feature type="region of interest" description="Disordered" evidence="1">
    <location>
        <begin position="385"/>
        <end position="454"/>
    </location>
</feature>
<feature type="region of interest" description="Disordered" evidence="1">
    <location>
        <begin position="51"/>
        <end position="96"/>
    </location>
</feature>
<feature type="compositionally biased region" description="Basic residues" evidence="1">
    <location>
        <begin position="386"/>
        <end position="412"/>
    </location>
</feature>
<feature type="compositionally biased region" description="Low complexity" evidence="1">
    <location>
        <begin position="301"/>
        <end position="335"/>
    </location>
</feature>
<dbReference type="OrthoDB" id="10677554at2759"/>
<dbReference type="Proteomes" id="UP000239649">
    <property type="component" value="Unassembled WGS sequence"/>
</dbReference>
<evidence type="ECO:0000313" key="2">
    <source>
        <dbReference type="EMBL" id="PSC67683.1"/>
    </source>
</evidence>
<feature type="compositionally biased region" description="Low complexity" evidence="1">
    <location>
        <begin position="413"/>
        <end position="427"/>
    </location>
</feature>
<accession>A0A2P6V0S8</accession>
<gene>
    <name evidence="2" type="ORF">C2E20_8675</name>
</gene>
<feature type="compositionally biased region" description="Low complexity" evidence="1">
    <location>
        <begin position="276"/>
        <end position="287"/>
    </location>
</feature>
<reference evidence="2 3" key="1">
    <citation type="journal article" date="2018" name="Plant J.">
        <title>Genome sequences of Chlorella sorokiniana UTEX 1602 and Micractinium conductrix SAG 241.80: implications to maltose excretion by a green alga.</title>
        <authorList>
            <person name="Arriola M.B."/>
            <person name="Velmurugan N."/>
            <person name="Zhang Y."/>
            <person name="Plunkett M.H."/>
            <person name="Hondzo H."/>
            <person name="Barney B.M."/>
        </authorList>
    </citation>
    <scope>NUCLEOTIDE SEQUENCE [LARGE SCALE GENOMIC DNA]</scope>
    <source>
        <strain evidence="2 3">SAG 241.80</strain>
    </source>
</reference>
<dbReference type="EMBL" id="LHPF02000051">
    <property type="protein sequence ID" value="PSC67683.1"/>
    <property type="molecule type" value="Genomic_DNA"/>
</dbReference>
<comment type="caution">
    <text evidence="2">The sequence shown here is derived from an EMBL/GenBank/DDBJ whole genome shotgun (WGS) entry which is preliminary data.</text>
</comment>
<protein>
    <submittedName>
        <fullName evidence="2">Uncharacterized protein</fullName>
    </submittedName>
</protein>
<dbReference type="AlphaFoldDB" id="A0A2P6V0S8"/>
<feature type="compositionally biased region" description="Polar residues" evidence="1">
    <location>
        <begin position="441"/>
        <end position="454"/>
    </location>
</feature>
<proteinExistence type="predicted"/>
<feature type="region of interest" description="Disordered" evidence="1">
    <location>
        <begin position="260"/>
        <end position="352"/>
    </location>
</feature>
<name>A0A2P6V0S8_9CHLO</name>
<sequence length="618" mass="62447">MGAAGGEGVGASVLQAQFHAQLAALSALQAGTLPDESTVLAACRGRAPAAAVEELAQAAAQQQRRWQQQQQQQQRSQQPGDGAGPAAPAAGASRAGADDGVLQRLDGRKAEPAAAQDGSTEPSDAERLRDAIRAKLRRLAPQQRKLHQQVVVDQAAAAQCTAHTLMDWRRLRRPLPGANLRAFEPPLQPVALLMQQQAVRAQRTALTARVERLQLMRLHHAWHHAAQAAAEAAEAQPAAQRAADGLPAVLTVANQPPPLHVNPFDLSGTAQPTEGAAAAVQQSQQKQAVEDEPGEKRQRPASSQDGEQQQQQEADAGGSGAASAAAGAAAGAGAAPNRHGKRGLSEMGDRSGSSQNLFAMVFGSPSTSNNTSWMRQKMHAALGLSAKKRSRGAGGVSRRRFGAVSAGHRRSAHSGVSPSSSPSSASGDGLPNHACPDAPATSLSGGPSCDKSSTATAFVVPTPPSRAAHVHSATDGAAALLAAAADLERAGAAVPRSAPPLAPASPLMHLGTPHSPASAVAAPAGVLVPTAVRPGAAASSAAAQLQQQLAQLLAMVGPAATAAAPPAPLPPPAGPPAGWEAAVAQVSTAVNGVLLLRLMAALGQAAPGQAQRPAPAQP</sequence>
<evidence type="ECO:0000313" key="3">
    <source>
        <dbReference type="Proteomes" id="UP000239649"/>
    </source>
</evidence>
<evidence type="ECO:0000256" key="1">
    <source>
        <dbReference type="SAM" id="MobiDB-lite"/>
    </source>
</evidence>
<organism evidence="2 3">
    <name type="scientific">Micractinium conductrix</name>
    <dbReference type="NCBI Taxonomy" id="554055"/>
    <lineage>
        <taxon>Eukaryota</taxon>
        <taxon>Viridiplantae</taxon>
        <taxon>Chlorophyta</taxon>
        <taxon>core chlorophytes</taxon>
        <taxon>Trebouxiophyceae</taxon>
        <taxon>Chlorellales</taxon>
        <taxon>Chlorellaceae</taxon>
        <taxon>Chlorella clade</taxon>
        <taxon>Micractinium</taxon>
    </lineage>
</organism>